<dbReference type="InterPro" id="IPR011006">
    <property type="entry name" value="CheY-like_superfamily"/>
</dbReference>
<evidence type="ECO:0000313" key="12">
    <source>
        <dbReference type="Proteomes" id="UP000189761"/>
    </source>
</evidence>
<evidence type="ECO:0000256" key="7">
    <source>
        <dbReference type="ARBA" id="ARBA00023159"/>
    </source>
</evidence>
<dbReference type="GO" id="GO:0005737">
    <property type="term" value="C:cytoplasm"/>
    <property type="evidence" value="ECO:0007669"/>
    <property type="project" value="UniProtKB-SubCell"/>
</dbReference>
<dbReference type="PANTHER" id="PTHR45526:SF6">
    <property type="entry name" value="TRANSCRIPTIONAL REGULATORY PROTEIN CITT"/>
    <property type="match status" value="1"/>
</dbReference>
<dbReference type="GO" id="GO:0003700">
    <property type="term" value="F:DNA-binding transcription factor activity"/>
    <property type="evidence" value="ECO:0007669"/>
    <property type="project" value="InterPro"/>
</dbReference>
<evidence type="ECO:0000256" key="2">
    <source>
        <dbReference type="ARBA" id="ARBA00022490"/>
    </source>
</evidence>
<evidence type="ECO:0000256" key="5">
    <source>
        <dbReference type="ARBA" id="ARBA00023015"/>
    </source>
</evidence>
<dbReference type="SUPFAM" id="SSF52172">
    <property type="entry name" value="CheY-like"/>
    <property type="match status" value="1"/>
</dbReference>
<dbReference type="Proteomes" id="UP000189761">
    <property type="component" value="Unassembled WGS sequence"/>
</dbReference>
<dbReference type="InterPro" id="IPR051271">
    <property type="entry name" value="2C-system_Tx_regulators"/>
</dbReference>
<keyword evidence="2" id="KW-0963">Cytoplasm</keyword>
<feature type="domain" description="Response regulatory" evidence="10">
    <location>
        <begin position="3"/>
        <end position="119"/>
    </location>
</feature>
<dbReference type="RefSeq" id="WP_078109796.1">
    <property type="nucleotide sequence ID" value="NZ_CP065424.1"/>
</dbReference>
<dbReference type="PROSITE" id="PS50110">
    <property type="entry name" value="RESPONSE_REGULATORY"/>
    <property type="match status" value="1"/>
</dbReference>
<evidence type="ECO:0000256" key="4">
    <source>
        <dbReference type="ARBA" id="ARBA00023012"/>
    </source>
</evidence>
<keyword evidence="7" id="KW-0010">Activator</keyword>
<evidence type="ECO:0000256" key="3">
    <source>
        <dbReference type="ARBA" id="ARBA00022553"/>
    </source>
</evidence>
<dbReference type="InterPro" id="IPR048714">
    <property type="entry name" value="DpiA-like_HTH"/>
</dbReference>
<keyword evidence="4" id="KW-0902">Two-component regulatory system</keyword>
<protein>
    <submittedName>
        <fullName evidence="11">DNA-binding response regulator</fullName>
    </submittedName>
</protein>
<keyword evidence="3 9" id="KW-0597">Phosphoprotein</keyword>
<dbReference type="EMBL" id="MTLA01000066">
    <property type="protein sequence ID" value="OOP69142.1"/>
    <property type="molecule type" value="Genomic_DNA"/>
</dbReference>
<dbReference type="GO" id="GO:0000156">
    <property type="term" value="F:phosphorelay response regulator activity"/>
    <property type="evidence" value="ECO:0007669"/>
    <property type="project" value="TreeGrafter"/>
</dbReference>
<dbReference type="GO" id="GO:0003677">
    <property type="term" value="F:DNA binding"/>
    <property type="evidence" value="ECO:0007669"/>
    <property type="project" value="UniProtKB-KW"/>
</dbReference>
<keyword evidence="5" id="KW-0805">Transcription regulation</keyword>
<evidence type="ECO:0000256" key="6">
    <source>
        <dbReference type="ARBA" id="ARBA00023125"/>
    </source>
</evidence>
<dbReference type="Pfam" id="PF00072">
    <property type="entry name" value="Response_reg"/>
    <property type="match status" value="1"/>
</dbReference>
<dbReference type="Gene3D" id="3.40.50.2300">
    <property type="match status" value="1"/>
</dbReference>
<keyword evidence="6 11" id="KW-0238">DNA-binding</keyword>
<evidence type="ECO:0000256" key="1">
    <source>
        <dbReference type="ARBA" id="ARBA00004496"/>
    </source>
</evidence>
<evidence type="ECO:0000313" key="11">
    <source>
        <dbReference type="EMBL" id="OOP69142.1"/>
    </source>
</evidence>
<gene>
    <name evidence="11" type="ORF">BWZ43_06780</name>
</gene>
<reference evidence="11 12" key="1">
    <citation type="submission" date="2017-01" db="EMBL/GenBank/DDBJ databases">
        <title>Draft genome sequence of Bacillus oleronius.</title>
        <authorList>
            <person name="Allam M."/>
        </authorList>
    </citation>
    <scope>NUCLEOTIDE SEQUENCE [LARGE SCALE GENOMIC DNA]</scope>
    <source>
        <strain evidence="11 12">DSM 9356</strain>
    </source>
</reference>
<evidence type="ECO:0000256" key="8">
    <source>
        <dbReference type="ARBA" id="ARBA00023163"/>
    </source>
</evidence>
<keyword evidence="12" id="KW-1185">Reference proteome</keyword>
<feature type="modified residue" description="4-aspartylphosphate" evidence="9">
    <location>
        <position position="54"/>
    </location>
</feature>
<sequence length="225" mass="25830">MINVIISEDDFRVAAIHEQFLKKIEDVCVIGKALNGEQTLAFLKNNRVDLIILDIFMPDQLGTEILNEIRNNYEHIDVIIISAAFEKNYVEAAIRQGVLDYIIKPVTMERFRQSIENYKRKHQLFSSNELNQELIDKYFGFKNDSNDSNRDLPKGIDPLTLQKVKGILKIFPNGVSAEEMGEKMGASRPTARRYLEYLTSIGEGSAELEYGIVGRPERKYRLVNK</sequence>
<evidence type="ECO:0000256" key="9">
    <source>
        <dbReference type="PROSITE-ProRule" id="PRU00169"/>
    </source>
</evidence>
<accession>A0A8E2LFQ8</accession>
<comment type="subcellular location">
    <subcellularLocation>
        <location evidence="1">Cytoplasm</location>
    </subcellularLocation>
</comment>
<comment type="caution">
    <text evidence="11">The sequence shown here is derived from an EMBL/GenBank/DDBJ whole genome shotgun (WGS) entry which is preliminary data.</text>
</comment>
<dbReference type="InterPro" id="IPR001789">
    <property type="entry name" value="Sig_transdc_resp-reg_receiver"/>
</dbReference>
<proteinExistence type="predicted"/>
<dbReference type="AlphaFoldDB" id="A0A8E2LFQ8"/>
<dbReference type="PIRSF" id="PIRSF006171">
    <property type="entry name" value="RR_citrat_malat"/>
    <property type="match status" value="1"/>
</dbReference>
<dbReference type="Pfam" id="PF20714">
    <property type="entry name" value="HTH_64"/>
    <property type="match status" value="1"/>
</dbReference>
<organism evidence="11 12">
    <name type="scientific">Heyndrickxia oleronia</name>
    <dbReference type="NCBI Taxonomy" id="38875"/>
    <lineage>
        <taxon>Bacteria</taxon>
        <taxon>Bacillati</taxon>
        <taxon>Bacillota</taxon>
        <taxon>Bacilli</taxon>
        <taxon>Bacillales</taxon>
        <taxon>Bacillaceae</taxon>
        <taxon>Heyndrickxia</taxon>
    </lineage>
</organism>
<dbReference type="PANTHER" id="PTHR45526">
    <property type="entry name" value="TRANSCRIPTIONAL REGULATORY PROTEIN DPIA"/>
    <property type="match status" value="1"/>
</dbReference>
<evidence type="ECO:0000259" key="10">
    <source>
        <dbReference type="PROSITE" id="PS50110"/>
    </source>
</evidence>
<dbReference type="SMART" id="SM00448">
    <property type="entry name" value="REC"/>
    <property type="match status" value="1"/>
</dbReference>
<name>A0A8E2LFQ8_9BACI</name>
<dbReference type="InterPro" id="IPR024187">
    <property type="entry name" value="Sig_transdc_resp-reg_cit/mal"/>
</dbReference>
<keyword evidence="8" id="KW-0804">Transcription</keyword>